<comment type="caution">
    <text evidence="13">The sequence shown here is derived from an EMBL/GenBank/DDBJ whole genome shotgun (WGS) entry which is preliminary data.</text>
</comment>
<evidence type="ECO:0000256" key="11">
    <source>
        <dbReference type="SAM" id="MobiDB-lite"/>
    </source>
</evidence>
<keyword evidence="5" id="KW-0547">Nucleotide-binding</keyword>
<dbReference type="PANTHER" id="PTHR10890">
    <property type="entry name" value="CYSTEINYL-TRNA SYNTHETASE"/>
    <property type="match status" value="1"/>
</dbReference>
<evidence type="ECO:0000256" key="3">
    <source>
        <dbReference type="ARBA" id="ARBA00022598"/>
    </source>
</evidence>
<dbReference type="EC" id="6.1.1.16" evidence="2"/>
<evidence type="ECO:0000256" key="8">
    <source>
        <dbReference type="ARBA" id="ARBA00022917"/>
    </source>
</evidence>
<dbReference type="STRING" id="698492.A0A0E9NR13"/>
<evidence type="ECO:0000256" key="7">
    <source>
        <dbReference type="ARBA" id="ARBA00022840"/>
    </source>
</evidence>
<dbReference type="InterPro" id="IPR009080">
    <property type="entry name" value="tRNAsynth_Ia_anticodon-bd"/>
</dbReference>
<evidence type="ECO:0000256" key="10">
    <source>
        <dbReference type="ARBA" id="ARBA00031499"/>
    </source>
</evidence>
<dbReference type="SUPFAM" id="SSF52374">
    <property type="entry name" value="Nucleotidylyl transferase"/>
    <property type="match status" value="1"/>
</dbReference>
<dbReference type="PRINTS" id="PR00983">
    <property type="entry name" value="TRNASYNTHCYS"/>
</dbReference>
<dbReference type="CDD" id="cd00672">
    <property type="entry name" value="CysRS_core"/>
    <property type="match status" value="1"/>
</dbReference>
<evidence type="ECO:0000256" key="1">
    <source>
        <dbReference type="ARBA" id="ARBA00001947"/>
    </source>
</evidence>
<sequence length="787" mass="89170">MQIRVQFWQAFIKSSSPVRSRIPNFFSPRSARFCSTMSTDRTRQPPWHAPAATEVPTLKVWNSLTRSKVDFVPREGRKVTWYSCGPTVYDASHMGHARNYVTVDILRRILRDYFGYDILFVQNVTDIDDKIIVRARHLYLFKEFVKENPTVTPEVVEKVKAAYSKYAMDNASAPGAVEELGAFTAGLDLAKEKEQNPKFAMHLTALQKAAHAIANAGKLPTEEWMESVKDVIVPVLDAEKGSSLSDPAIFRDLAAYWERSFNDDMKMLNVLPPTLVTRVSEYVPEIVEFIQTIISRGYAYESNGSVYFDTAAFEESGKHSYAKLEPWNKGNKELIKEGEGSLSKTQGKKNNSDFALWKGSKPGEPMWSSPWGEGRPGWHIECSVMASAILGENIDIHTGGEDLAFPHHDNELAQSEAYHDCPQWINYFWHTGHLHIEGAKMSKSLKNFITIGEACEKYSARQLRLAFLMQSWNGRMDFKEALVQQVQALENSMNNFFTNVKAIAADEKAKEDSGITIPQRFTALERALFKDLDAAKKTVHASLCDNFNTQGAINALSDLVAKTNIYINTAKAEVDVPAISEVARWVTRTLSTFGLDAESSDAIGWKEADQAAAGGNKEETVLPYVRALSTFRDNIRALSMAKADPKEMLALCDRLRDVDLVDLGVMLDDRETGGALVKFVDREELLRIREEKEAKEREKQERKEAMKREAERKRLEKLEKGRTRPEEMFKTKEYSAWDEQGLPTLDAEGQEIAKSKKKKLTKEFEQQKKLHEEFLKWREEEANGVIA</sequence>
<dbReference type="PANTHER" id="PTHR10890:SF3">
    <property type="entry name" value="CYSTEINE--TRNA LIGASE, CYTOPLASMIC"/>
    <property type="match status" value="1"/>
</dbReference>
<reference evidence="13 14" key="3">
    <citation type="journal article" date="2015" name="Genome Announc.">
        <title>Draft Genome Sequence of the Archiascomycetous Yeast Saitoella complicata.</title>
        <authorList>
            <person name="Yamauchi K."/>
            <person name="Kondo S."/>
            <person name="Hamamoto M."/>
            <person name="Takahashi Y."/>
            <person name="Ogura Y."/>
            <person name="Hayashi T."/>
            <person name="Nishida H."/>
        </authorList>
    </citation>
    <scope>NUCLEOTIDE SEQUENCE [LARGE SCALE GENOMIC DNA]</scope>
    <source>
        <strain evidence="13 14">NRRL Y-17804</strain>
    </source>
</reference>
<protein>
    <recommendedName>
        <fullName evidence="2">cysteine--tRNA ligase</fullName>
        <ecNumber evidence="2">6.1.1.16</ecNumber>
    </recommendedName>
    <alternativeName>
        <fullName evidence="10">Cysteinyl-tRNA synthetase</fullName>
    </alternativeName>
</protein>
<dbReference type="HAMAP" id="MF_00041">
    <property type="entry name" value="Cys_tRNA_synth"/>
    <property type="match status" value="1"/>
</dbReference>
<evidence type="ECO:0000256" key="9">
    <source>
        <dbReference type="ARBA" id="ARBA00023146"/>
    </source>
</evidence>
<evidence type="ECO:0000256" key="4">
    <source>
        <dbReference type="ARBA" id="ARBA00022723"/>
    </source>
</evidence>
<name>A0A0E9NR13_SAICN</name>
<keyword evidence="7" id="KW-0067">ATP-binding</keyword>
<reference evidence="13 14" key="1">
    <citation type="journal article" date="2011" name="J. Gen. Appl. Microbiol.">
        <title>Draft genome sequencing of the enigmatic yeast Saitoella complicata.</title>
        <authorList>
            <person name="Nishida H."/>
            <person name="Hamamoto M."/>
            <person name="Sugiyama J."/>
        </authorList>
    </citation>
    <scope>NUCLEOTIDE SEQUENCE [LARGE SCALE GENOMIC DNA]</scope>
    <source>
        <strain evidence="13 14">NRRL Y-17804</strain>
    </source>
</reference>
<dbReference type="AlphaFoldDB" id="A0A0E9NR13"/>
<dbReference type="InterPro" id="IPR014729">
    <property type="entry name" value="Rossmann-like_a/b/a_fold"/>
</dbReference>
<accession>A0A0E9NR13</accession>
<dbReference type="InterPro" id="IPR032678">
    <property type="entry name" value="tRNA-synt_1_cat_dom"/>
</dbReference>
<dbReference type="GO" id="GO:0005524">
    <property type="term" value="F:ATP binding"/>
    <property type="evidence" value="ECO:0007669"/>
    <property type="project" value="UniProtKB-KW"/>
</dbReference>
<keyword evidence="8" id="KW-0648">Protein biosynthesis</keyword>
<feature type="domain" description="tRNA synthetases class I catalytic" evidence="12">
    <location>
        <begin position="72"/>
        <end position="487"/>
    </location>
</feature>
<dbReference type="Gene3D" id="1.20.120.1910">
    <property type="entry name" value="Cysteine-tRNA ligase, C-terminal anti-codon recognition domain"/>
    <property type="match status" value="1"/>
</dbReference>
<evidence type="ECO:0000313" key="13">
    <source>
        <dbReference type="EMBL" id="GAO52299.1"/>
    </source>
</evidence>
<dbReference type="Gene3D" id="3.40.50.620">
    <property type="entry name" value="HUPs"/>
    <property type="match status" value="1"/>
</dbReference>
<keyword evidence="3" id="KW-0436">Ligase</keyword>
<evidence type="ECO:0000259" key="12">
    <source>
        <dbReference type="Pfam" id="PF01406"/>
    </source>
</evidence>
<gene>
    <name evidence="13" type="ORF">G7K_6379-t1</name>
</gene>
<dbReference type="NCBIfam" id="TIGR00435">
    <property type="entry name" value="cysS"/>
    <property type="match status" value="1"/>
</dbReference>
<dbReference type="SUPFAM" id="SSF47323">
    <property type="entry name" value="Anticodon-binding domain of a subclass of class I aminoacyl-tRNA synthetases"/>
    <property type="match status" value="1"/>
</dbReference>
<keyword evidence="6" id="KW-0862">Zinc</keyword>
<proteinExistence type="inferred from homology"/>
<evidence type="ECO:0000256" key="2">
    <source>
        <dbReference type="ARBA" id="ARBA00012832"/>
    </source>
</evidence>
<organism evidence="13 14">
    <name type="scientific">Saitoella complicata (strain BCRC 22490 / CBS 7301 / JCM 7358 / NBRC 10748 / NRRL Y-17804)</name>
    <dbReference type="NCBI Taxonomy" id="698492"/>
    <lineage>
        <taxon>Eukaryota</taxon>
        <taxon>Fungi</taxon>
        <taxon>Dikarya</taxon>
        <taxon>Ascomycota</taxon>
        <taxon>Taphrinomycotina</taxon>
        <taxon>Taphrinomycotina incertae sedis</taxon>
        <taxon>Saitoella</taxon>
    </lineage>
</organism>
<evidence type="ECO:0000256" key="5">
    <source>
        <dbReference type="ARBA" id="ARBA00022741"/>
    </source>
</evidence>
<reference evidence="13 14" key="2">
    <citation type="journal article" date="2014" name="J. Gen. Appl. Microbiol.">
        <title>The early diverging ascomycetous budding yeast Saitoella complicata has three histone deacetylases belonging to the Clr6, Hos2, and Rpd3 lineages.</title>
        <authorList>
            <person name="Nishida H."/>
            <person name="Matsumoto T."/>
            <person name="Kondo S."/>
            <person name="Hamamoto M."/>
            <person name="Yoshikawa H."/>
        </authorList>
    </citation>
    <scope>NUCLEOTIDE SEQUENCE [LARGE SCALE GENOMIC DNA]</scope>
    <source>
        <strain evidence="13 14">NRRL Y-17804</strain>
    </source>
</reference>
<dbReference type="GO" id="GO:0046872">
    <property type="term" value="F:metal ion binding"/>
    <property type="evidence" value="ECO:0007669"/>
    <property type="project" value="UniProtKB-KW"/>
</dbReference>
<dbReference type="Proteomes" id="UP000033140">
    <property type="component" value="Unassembled WGS sequence"/>
</dbReference>
<dbReference type="InterPro" id="IPR015803">
    <property type="entry name" value="Cys-tRNA-ligase"/>
</dbReference>
<dbReference type="GO" id="GO:0004817">
    <property type="term" value="F:cysteine-tRNA ligase activity"/>
    <property type="evidence" value="ECO:0007669"/>
    <property type="project" value="UniProtKB-EC"/>
</dbReference>
<feature type="region of interest" description="Disordered" evidence="11">
    <location>
        <begin position="693"/>
        <end position="725"/>
    </location>
</feature>
<evidence type="ECO:0000256" key="6">
    <source>
        <dbReference type="ARBA" id="ARBA00022833"/>
    </source>
</evidence>
<keyword evidence="9" id="KW-0030">Aminoacyl-tRNA synthetase</keyword>
<dbReference type="OMA" id="FHNDMKS"/>
<keyword evidence="4" id="KW-0479">Metal-binding</keyword>
<dbReference type="GO" id="GO:0006423">
    <property type="term" value="P:cysteinyl-tRNA aminoacylation"/>
    <property type="evidence" value="ECO:0007669"/>
    <property type="project" value="InterPro"/>
</dbReference>
<evidence type="ECO:0000313" key="14">
    <source>
        <dbReference type="Proteomes" id="UP000033140"/>
    </source>
</evidence>
<dbReference type="InterPro" id="IPR024909">
    <property type="entry name" value="Cys-tRNA/MSH_ligase"/>
</dbReference>
<keyword evidence="14" id="KW-1185">Reference proteome</keyword>
<dbReference type="Pfam" id="PF01406">
    <property type="entry name" value="tRNA-synt_1e"/>
    <property type="match status" value="1"/>
</dbReference>
<comment type="cofactor">
    <cofactor evidence="1">
        <name>Zn(2+)</name>
        <dbReference type="ChEBI" id="CHEBI:29105"/>
    </cofactor>
</comment>
<dbReference type="EMBL" id="BACD03000065">
    <property type="protein sequence ID" value="GAO52299.1"/>
    <property type="molecule type" value="Genomic_DNA"/>
</dbReference>
<dbReference type="GO" id="GO:0005737">
    <property type="term" value="C:cytoplasm"/>
    <property type="evidence" value="ECO:0007669"/>
    <property type="project" value="TreeGrafter"/>
</dbReference>